<dbReference type="Gene3D" id="3.60.15.10">
    <property type="entry name" value="Ribonuclease Z/Hydroxyacylglutathione hydrolase-like"/>
    <property type="match status" value="1"/>
</dbReference>
<gene>
    <name evidence="3" type="ORF">ACFQJ9_04520</name>
</gene>
<sequence>MVEHISADELAARMDREGSFALVDTRGVESYEAWHAPGAHNFPFGPDAELTDERRRAFESIVGDTRPVVTICAKGVSSRHLADALVESGVVADDEVFVVEDGMRGWSNVYETTPVQVDEGVEVVQVQRRAKGCLGYLVGDPATAEAAVVDATRQTDVFREVAADAGYDIVRVLDTHVHADHLSGGRALADELDVPYHLGADARERGVEVEYDPLERNEVVEVGDIDLKALATPGHTTESVSYLVDATAVLTGDSLFVDSTGRTELEFGERGADEGARLLYDSLHRTLLAEPDAVTVLPGHVDVASDGEWGVASPGDPVAGSVGTLRTGLSLLERDREGFVDYFAEHTPEKPPNYERVVAVNRGIEAVPDEPAATELEMGPNNCAIE</sequence>
<dbReference type="EMBL" id="JBHTAR010000011">
    <property type="protein sequence ID" value="MFC7198687.1"/>
    <property type="molecule type" value="Genomic_DNA"/>
</dbReference>
<keyword evidence="4" id="KW-1185">Reference proteome</keyword>
<dbReference type="InterPro" id="IPR051682">
    <property type="entry name" value="Mito_Persulfide_Diox"/>
</dbReference>
<dbReference type="Pfam" id="PF00753">
    <property type="entry name" value="Lactamase_B"/>
    <property type="match status" value="1"/>
</dbReference>
<dbReference type="InterPro" id="IPR044528">
    <property type="entry name" value="POD-like_MBL-fold"/>
</dbReference>
<organism evidence="3 4">
    <name type="scientific">Halospeciosus flavus</name>
    <dbReference type="NCBI Taxonomy" id="3032283"/>
    <lineage>
        <taxon>Archaea</taxon>
        <taxon>Methanobacteriati</taxon>
        <taxon>Methanobacteriota</taxon>
        <taxon>Stenosarchaea group</taxon>
        <taxon>Halobacteria</taxon>
        <taxon>Halobacteriales</taxon>
        <taxon>Halobacteriaceae</taxon>
        <taxon>Halospeciosus</taxon>
    </lineage>
</organism>
<dbReference type="RefSeq" id="WP_279528646.1">
    <property type="nucleotide sequence ID" value="NZ_CP122312.1"/>
</dbReference>
<proteinExistence type="predicted"/>
<dbReference type="Proteomes" id="UP001596447">
    <property type="component" value="Unassembled WGS sequence"/>
</dbReference>
<dbReference type="SMART" id="SM00849">
    <property type="entry name" value="Lactamase_B"/>
    <property type="match status" value="1"/>
</dbReference>
<accession>A0ABD5Z0M5</accession>
<dbReference type="PANTHER" id="PTHR43084">
    <property type="entry name" value="PERSULFIDE DIOXYGENASE ETHE1"/>
    <property type="match status" value="1"/>
</dbReference>
<evidence type="ECO:0000313" key="3">
    <source>
        <dbReference type="EMBL" id="MFC7198687.1"/>
    </source>
</evidence>
<dbReference type="SUPFAM" id="SSF52821">
    <property type="entry name" value="Rhodanese/Cell cycle control phosphatase"/>
    <property type="match status" value="1"/>
</dbReference>
<name>A0ABD5Z0M5_9EURY</name>
<dbReference type="CDD" id="cd07724">
    <property type="entry name" value="POD-like_MBL-fold"/>
    <property type="match status" value="1"/>
</dbReference>
<comment type="caution">
    <text evidence="3">The sequence shown here is derived from an EMBL/GenBank/DDBJ whole genome shotgun (WGS) entry which is preliminary data.</text>
</comment>
<keyword evidence="1" id="KW-0479">Metal-binding</keyword>
<reference evidence="3 4" key="1">
    <citation type="journal article" date="2019" name="Int. J. Syst. Evol. Microbiol.">
        <title>The Global Catalogue of Microorganisms (GCM) 10K type strain sequencing project: providing services to taxonomists for standard genome sequencing and annotation.</title>
        <authorList>
            <consortium name="The Broad Institute Genomics Platform"/>
            <consortium name="The Broad Institute Genome Sequencing Center for Infectious Disease"/>
            <person name="Wu L."/>
            <person name="Ma J."/>
        </authorList>
    </citation>
    <scope>NUCLEOTIDE SEQUENCE [LARGE SCALE GENOMIC DNA]</scope>
    <source>
        <strain evidence="3 4">XZGYJ-43</strain>
    </source>
</reference>
<dbReference type="PROSITE" id="PS50206">
    <property type="entry name" value="RHODANESE_3"/>
    <property type="match status" value="1"/>
</dbReference>
<dbReference type="SUPFAM" id="SSF56281">
    <property type="entry name" value="Metallo-hydrolase/oxidoreductase"/>
    <property type="match status" value="1"/>
</dbReference>
<evidence type="ECO:0000259" key="2">
    <source>
        <dbReference type="PROSITE" id="PS50206"/>
    </source>
</evidence>
<dbReference type="SMART" id="SM00450">
    <property type="entry name" value="RHOD"/>
    <property type="match status" value="1"/>
</dbReference>
<feature type="domain" description="Rhodanese" evidence="2">
    <location>
        <begin position="16"/>
        <end position="114"/>
    </location>
</feature>
<evidence type="ECO:0000256" key="1">
    <source>
        <dbReference type="ARBA" id="ARBA00022723"/>
    </source>
</evidence>
<protein>
    <submittedName>
        <fullName evidence="3">Rhodanese-like domain-containing protein</fullName>
    </submittedName>
</protein>
<dbReference type="PANTHER" id="PTHR43084:SF1">
    <property type="entry name" value="PERSULFIDE DIOXYGENASE ETHE1, MITOCHONDRIAL"/>
    <property type="match status" value="1"/>
</dbReference>
<dbReference type="AlphaFoldDB" id="A0ABD5Z0M5"/>
<dbReference type="CDD" id="cd00158">
    <property type="entry name" value="RHOD"/>
    <property type="match status" value="1"/>
</dbReference>
<dbReference type="Gene3D" id="3.40.250.10">
    <property type="entry name" value="Rhodanese-like domain"/>
    <property type="match status" value="1"/>
</dbReference>
<evidence type="ECO:0000313" key="4">
    <source>
        <dbReference type="Proteomes" id="UP001596447"/>
    </source>
</evidence>
<dbReference type="InterPro" id="IPR036866">
    <property type="entry name" value="RibonucZ/Hydroxyglut_hydro"/>
</dbReference>
<dbReference type="InterPro" id="IPR001279">
    <property type="entry name" value="Metallo-B-lactamas"/>
</dbReference>
<dbReference type="InterPro" id="IPR001763">
    <property type="entry name" value="Rhodanese-like_dom"/>
</dbReference>
<dbReference type="InterPro" id="IPR036873">
    <property type="entry name" value="Rhodanese-like_dom_sf"/>
</dbReference>
<dbReference type="GO" id="GO:0046872">
    <property type="term" value="F:metal ion binding"/>
    <property type="evidence" value="ECO:0007669"/>
    <property type="project" value="UniProtKB-KW"/>
</dbReference>
<dbReference type="Pfam" id="PF00581">
    <property type="entry name" value="Rhodanese"/>
    <property type="match status" value="1"/>
</dbReference>